<evidence type="ECO:0000313" key="1">
    <source>
        <dbReference type="EMBL" id="KAJ8679661.1"/>
    </source>
</evidence>
<dbReference type="EMBL" id="CM056742">
    <property type="protein sequence ID" value="KAJ8679661.1"/>
    <property type="molecule type" value="Genomic_DNA"/>
</dbReference>
<name>A0ACC2P9X2_9HYME</name>
<comment type="caution">
    <text evidence="1">The sequence shown here is derived from an EMBL/GenBank/DDBJ whole genome shotgun (WGS) entry which is preliminary data.</text>
</comment>
<sequence length="191" mass="21387">MAEDKLDETASRSLVADFISEVIHSPVNLALVALIALLVYKIFRSKTQPDEPVQQYKELPKIRRDFTVEELRPYDGTGPDGRILLAVNGNVYDVTKGARFYGPGGTYAAFGGRDASRGLATFSVVPGKDDYDDLSDLTTDEMNSVKEWEEQFKERYEYVGKLLRPGEAPTNYSDEEEEGSQQENESKSKSE</sequence>
<keyword evidence="2" id="KW-1185">Reference proteome</keyword>
<accession>A0ACC2P9X2</accession>
<proteinExistence type="predicted"/>
<evidence type="ECO:0000313" key="2">
    <source>
        <dbReference type="Proteomes" id="UP001239111"/>
    </source>
</evidence>
<reference evidence="1" key="1">
    <citation type="submission" date="2023-04" db="EMBL/GenBank/DDBJ databases">
        <title>A chromosome-level genome assembly of the parasitoid wasp Eretmocerus hayati.</title>
        <authorList>
            <person name="Zhong Y."/>
            <person name="Liu S."/>
            <person name="Liu Y."/>
        </authorList>
    </citation>
    <scope>NUCLEOTIDE SEQUENCE</scope>
    <source>
        <strain evidence="1">ZJU_SS_LIU_2023</strain>
    </source>
</reference>
<gene>
    <name evidence="1" type="ORF">QAD02_015448</name>
</gene>
<protein>
    <submittedName>
        <fullName evidence="1">Uncharacterized protein</fullName>
    </submittedName>
</protein>
<dbReference type="Proteomes" id="UP001239111">
    <property type="component" value="Chromosome 2"/>
</dbReference>
<organism evidence="1 2">
    <name type="scientific">Eretmocerus hayati</name>
    <dbReference type="NCBI Taxonomy" id="131215"/>
    <lineage>
        <taxon>Eukaryota</taxon>
        <taxon>Metazoa</taxon>
        <taxon>Ecdysozoa</taxon>
        <taxon>Arthropoda</taxon>
        <taxon>Hexapoda</taxon>
        <taxon>Insecta</taxon>
        <taxon>Pterygota</taxon>
        <taxon>Neoptera</taxon>
        <taxon>Endopterygota</taxon>
        <taxon>Hymenoptera</taxon>
        <taxon>Apocrita</taxon>
        <taxon>Proctotrupomorpha</taxon>
        <taxon>Chalcidoidea</taxon>
        <taxon>Aphelinidae</taxon>
        <taxon>Aphelininae</taxon>
        <taxon>Eretmocerus</taxon>
    </lineage>
</organism>